<feature type="transmembrane region" description="Helical" evidence="6">
    <location>
        <begin position="81"/>
        <end position="104"/>
    </location>
</feature>
<dbReference type="InterPro" id="IPR000014">
    <property type="entry name" value="PAS"/>
</dbReference>
<keyword evidence="4" id="KW-0808">Transferase</keyword>
<dbReference type="InterPro" id="IPR031621">
    <property type="entry name" value="HisKA_7TM"/>
</dbReference>
<feature type="domain" description="Histidine kinase" evidence="7">
    <location>
        <begin position="611"/>
        <end position="709"/>
    </location>
</feature>
<dbReference type="Gene3D" id="3.30.450.20">
    <property type="entry name" value="PAS domain"/>
    <property type="match status" value="2"/>
</dbReference>
<evidence type="ECO:0000259" key="7">
    <source>
        <dbReference type="PROSITE" id="PS50109"/>
    </source>
</evidence>
<gene>
    <name evidence="9" type="ORF">KHC33_14230</name>
</gene>
<dbReference type="PRINTS" id="PR00344">
    <property type="entry name" value="BCTRLSENSOR"/>
</dbReference>
<evidence type="ECO:0000259" key="8">
    <source>
        <dbReference type="PROSITE" id="PS50113"/>
    </source>
</evidence>
<dbReference type="EMBL" id="CP075546">
    <property type="protein sequence ID" value="QVV88465.1"/>
    <property type="molecule type" value="Genomic_DNA"/>
</dbReference>
<dbReference type="InterPro" id="IPR052162">
    <property type="entry name" value="Sensor_kinase/Photoreceptor"/>
</dbReference>
<feature type="transmembrane region" description="Helical" evidence="6">
    <location>
        <begin position="17"/>
        <end position="39"/>
    </location>
</feature>
<dbReference type="InterPro" id="IPR013767">
    <property type="entry name" value="PAS_fold"/>
</dbReference>
<sequence length="714" mass="81626">MDLWYILSGQEITEPSIMVSLIFSLLLVASAVFMLGFGLYSRRYGTNPATVPYQLLMYFAAGWSLTYALELSSPTLPVKIFWHNVKFIFLPFLSVFELWLVLTFLRRENWVSGWRFGLLCIIPSLATLLALSSPLHSFFRYNFELIQAGEFSVLKYIPGPFLQIYLIYSYILIFLAFFLLVFIRDETHRIYLKQRIMLALALFLPVIIAFSYDVGLTFIPGVNPAPAFFWVMGILYSIALFRYKLFDIIPIARSTVIDGMGMPMIVLNNEEKIVDINPAAASLLDISKSTLGKSLKTCASTWPELVSFASSQFRGRQEIIRKGEEQDFFYEARMDTIYSDSSEEEGKVILLTDITLQKNLEEELRESERRWKSLIDGAPFPIVIIRSSDNIILLVNYRTVEQFQIPAGELIGSPSDRFYGDISIRNMITEQLKMKSHVDDVLMEMKTHDGRMLWVYASVRMITYLGNDAYFVSFADITQRKMLEDTLMQKNADLEMISHSLETTNKKLNLLSSITRHDILNQVQIILFLTDMSYPLSDEEIKQNMAMILEAGKGVQELIEFTAEYQSLGQTKPGWQDISEICADPLIIRMISGISYRIPDVQILIFADPLLKKVFFNLVENSIRHGKTVQSISVSFEKKNDEFLLIYEDDGCGVPNEEKEKIFTRGFGKNTGLGLFFIREILDITGLSIRECGIPGEGVRFEISIPEGKYKIDG</sequence>
<evidence type="ECO:0000313" key="10">
    <source>
        <dbReference type="Proteomes" id="UP000680656"/>
    </source>
</evidence>
<dbReference type="Pfam" id="PF00989">
    <property type="entry name" value="PAS"/>
    <property type="match status" value="1"/>
</dbReference>
<evidence type="ECO:0000256" key="6">
    <source>
        <dbReference type="SAM" id="Phobius"/>
    </source>
</evidence>
<dbReference type="SMART" id="SM00387">
    <property type="entry name" value="HATPase_c"/>
    <property type="match status" value="1"/>
</dbReference>
<comment type="catalytic activity">
    <reaction evidence="1">
        <text>ATP + protein L-histidine = ADP + protein N-phospho-L-histidine.</text>
        <dbReference type="EC" id="2.7.13.3"/>
    </reaction>
</comment>
<feature type="transmembrane region" description="Helical" evidence="6">
    <location>
        <begin position="195"/>
        <end position="219"/>
    </location>
</feature>
<dbReference type="SUPFAM" id="SSF55874">
    <property type="entry name" value="ATPase domain of HSP90 chaperone/DNA topoisomerase II/histidine kinase"/>
    <property type="match status" value="1"/>
</dbReference>
<dbReference type="Pfam" id="PF16927">
    <property type="entry name" value="HisKA_7TM"/>
    <property type="match status" value="1"/>
</dbReference>
<dbReference type="InterPro" id="IPR035965">
    <property type="entry name" value="PAS-like_dom_sf"/>
</dbReference>
<reference evidence="9 10" key="1">
    <citation type="submission" date="2021-05" db="EMBL/GenBank/DDBJ databases">
        <title>A novel Methanospirillum isolate from a pyrite-forming mixed culture.</title>
        <authorList>
            <person name="Bunk B."/>
            <person name="Sproer C."/>
            <person name="Spring S."/>
            <person name="Pester M."/>
        </authorList>
    </citation>
    <scope>NUCLEOTIDE SEQUENCE [LARGE SCALE GENOMIC DNA]</scope>
    <source>
        <strain evidence="9 10">J.3.6.1-F.2.7.3</strain>
    </source>
</reference>
<dbReference type="GeneID" id="65098364"/>
<accession>A0A8E7AX97</accession>
<keyword evidence="6" id="KW-0812">Transmembrane</keyword>
<dbReference type="PANTHER" id="PTHR43304:SF1">
    <property type="entry name" value="PAC DOMAIN-CONTAINING PROTEIN"/>
    <property type="match status" value="1"/>
</dbReference>
<evidence type="ECO:0000256" key="1">
    <source>
        <dbReference type="ARBA" id="ARBA00000085"/>
    </source>
</evidence>
<keyword evidence="6" id="KW-1133">Transmembrane helix</keyword>
<dbReference type="AlphaFoldDB" id="A0A8E7AX97"/>
<keyword evidence="10" id="KW-1185">Reference proteome</keyword>
<proteinExistence type="predicted"/>
<dbReference type="Proteomes" id="UP000680656">
    <property type="component" value="Chromosome"/>
</dbReference>
<dbReference type="KEGG" id="mrtj:KHC33_14230"/>
<dbReference type="InterPro" id="IPR000700">
    <property type="entry name" value="PAS-assoc_C"/>
</dbReference>
<dbReference type="InterPro" id="IPR004358">
    <property type="entry name" value="Sig_transdc_His_kin-like_C"/>
</dbReference>
<organism evidence="9 10">
    <name type="scientific">Methanospirillum purgamenti</name>
    <dbReference type="NCBI Taxonomy" id="2834276"/>
    <lineage>
        <taxon>Archaea</taxon>
        <taxon>Methanobacteriati</taxon>
        <taxon>Methanobacteriota</taxon>
        <taxon>Stenosarchaea group</taxon>
        <taxon>Methanomicrobia</taxon>
        <taxon>Methanomicrobiales</taxon>
        <taxon>Methanospirillaceae</taxon>
        <taxon>Methanospirillum</taxon>
    </lineage>
</organism>
<dbReference type="InterPro" id="IPR003594">
    <property type="entry name" value="HATPase_dom"/>
</dbReference>
<evidence type="ECO:0000256" key="5">
    <source>
        <dbReference type="ARBA" id="ARBA00022777"/>
    </source>
</evidence>
<protein>
    <recommendedName>
        <fullName evidence="2">histidine kinase</fullName>
        <ecNumber evidence="2">2.7.13.3</ecNumber>
    </recommendedName>
</protein>
<dbReference type="PROSITE" id="PS50113">
    <property type="entry name" value="PAC"/>
    <property type="match status" value="1"/>
</dbReference>
<evidence type="ECO:0000256" key="3">
    <source>
        <dbReference type="ARBA" id="ARBA00022553"/>
    </source>
</evidence>
<dbReference type="SMART" id="SM00091">
    <property type="entry name" value="PAS"/>
    <property type="match status" value="2"/>
</dbReference>
<evidence type="ECO:0000256" key="2">
    <source>
        <dbReference type="ARBA" id="ARBA00012438"/>
    </source>
</evidence>
<dbReference type="PROSITE" id="PS50109">
    <property type="entry name" value="HIS_KIN"/>
    <property type="match status" value="1"/>
</dbReference>
<dbReference type="RefSeq" id="WP_214419274.1">
    <property type="nucleotide sequence ID" value="NZ_CP075546.1"/>
</dbReference>
<dbReference type="InterPro" id="IPR036890">
    <property type="entry name" value="HATPase_C_sf"/>
</dbReference>
<dbReference type="Pfam" id="PF13188">
    <property type="entry name" value="PAS_8"/>
    <property type="match status" value="1"/>
</dbReference>
<feature type="transmembrane region" description="Helical" evidence="6">
    <location>
        <begin position="225"/>
        <end position="243"/>
    </location>
</feature>
<dbReference type="GO" id="GO:0004673">
    <property type="term" value="F:protein histidine kinase activity"/>
    <property type="evidence" value="ECO:0007669"/>
    <property type="project" value="UniProtKB-EC"/>
</dbReference>
<dbReference type="SUPFAM" id="SSF55785">
    <property type="entry name" value="PYP-like sensor domain (PAS domain)"/>
    <property type="match status" value="2"/>
</dbReference>
<keyword evidence="5" id="KW-0418">Kinase</keyword>
<evidence type="ECO:0000313" key="9">
    <source>
        <dbReference type="EMBL" id="QVV88465.1"/>
    </source>
</evidence>
<dbReference type="Gene3D" id="3.30.565.10">
    <property type="entry name" value="Histidine kinase-like ATPase, C-terminal domain"/>
    <property type="match status" value="1"/>
</dbReference>
<keyword evidence="6" id="KW-0472">Membrane</keyword>
<dbReference type="NCBIfam" id="TIGR00229">
    <property type="entry name" value="sensory_box"/>
    <property type="match status" value="1"/>
</dbReference>
<feature type="domain" description="PAC" evidence="8">
    <location>
        <begin position="439"/>
        <end position="489"/>
    </location>
</feature>
<keyword evidence="3" id="KW-0597">Phosphoprotein</keyword>
<feature type="transmembrane region" description="Helical" evidence="6">
    <location>
        <begin position="116"/>
        <end position="135"/>
    </location>
</feature>
<dbReference type="Pfam" id="PF02518">
    <property type="entry name" value="HATPase_c"/>
    <property type="match status" value="1"/>
</dbReference>
<name>A0A8E7AX97_9EURY</name>
<feature type="transmembrane region" description="Helical" evidence="6">
    <location>
        <begin position="51"/>
        <end position="69"/>
    </location>
</feature>
<evidence type="ECO:0000256" key="4">
    <source>
        <dbReference type="ARBA" id="ARBA00022679"/>
    </source>
</evidence>
<dbReference type="EC" id="2.7.13.3" evidence="2"/>
<dbReference type="InterPro" id="IPR005467">
    <property type="entry name" value="His_kinase_dom"/>
</dbReference>
<dbReference type="PANTHER" id="PTHR43304">
    <property type="entry name" value="PHYTOCHROME-LIKE PROTEIN CPH1"/>
    <property type="match status" value="1"/>
</dbReference>
<dbReference type="GO" id="GO:0006355">
    <property type="term" value="P:regulation of DNA-templated transcription"/>
    <property type="evidence" value="ECO:0007669"/>
    <property type="project" value="InterPro"/>
</dbReference>
<feature type="transmembrane region" description="Helical" evidence="6">
    <location>
        <begin position="162"/>
        <end position="183"/>
    </location>
</feature>